<dbReference type="SUPFAM" id="SSF49785">
    <property type="entry name" value="Galactose-binding domain-like"/>
    <property type="match status" value="1"/>
</dbReference>
<dbReference type="PANTHER" id="PTHR22901">
    <property type="entry name" value="SIALATE O-ACETYLESTERASE"/>
    <property type="match status" value="1"/>
</dbReference>
<dbReference type="InterPro" id="IPR005181">
    <property type="entry name" value="SASA"/>
</dbReference>
<dbReference type="GO" id="GO:0004553">
    <property type="term" value="F:hydrolase activity, hydrolyzing O-glycosyl compounds"/>
    <property type="evidence" value="ECO:0007669"/>
    <property type="project" value="InterPro"/>
</dbReference>
<dbReference type="Gene3D" id="2.60.40.10">
    <property type="entry name" value="Immunoglobulins"/>
    <property type="match status" value="1"/>
</dbReference>
<evidence type="ECO:0000256" key="1">
    <source>
        <dbReference type="ARBA" id="ARBA00022801"/>
    </source>
</evidence>
<dbReference type="InterPro" id="IPR039329">
    <property type="entry name" value="SIAE"/>
</dbReference>
<dbReference type="EC" id="3.1.1.53" evidence="4"/>
<feature type="domain" description="Sialate O-acetylesterase" evidence="3">
    <location>
        <begin position="439"/>
        <end position="544"/>
    </location>
</feature>
<gene>
    <name evidence="4" type="ORF">GGR21_000229</name>
</gene>
<dbReference type="PANTHER" id="PTHR22901:SF0">
    <property type="entry name" value="SIALATE O-ACETYLESTERASE"/>
    <property type="match status" value="1"/>
</dbReference>
<evidence type="ECO:0000256" key="2">
    <source>
        <dbReference type="SAM" id="SignalP"/>
    </source>
</evidence>
<dbReference type="Proteomes" id="UP000555103">
    <property type="component" value="Unassembled WGS sequence"/>
</dbReference>
<feature type="chain" id="PRO_5033017079" evidence="2">
    <location>
        <begin position="22"/>
        <end position="665"/>
    </location>
</feature>
<dbReference type="GO" id="GO:0001681">
    <property type="term" value="F:sialate O-acetylesterase activity"/>
    <property type="evidence" value="ECO:0007669"/>
    <property type="project" value="UniProtKB-EC"/>
</dbReference>
<dbReference type="EMBL" id="JACIEP010000001">
    <property type="protein sequence ID" value="MBB4034344.1"/>
    <property type="molecule type" value="Genomic_DNA"/>
</dbReference>
<keyword evidence="5" id="KW-1185">Reference proteome</keyword>
<protein>
    <submittedName>
        <fullName evidence="4">Sialate O-acetylesterase</fullName>
        <ecNumber evidence="4">3.1.1.53</ecNumber>
    </submittedName>
</protein>
<feature type="domain" description="Sialate O-acetylesterase" evidence="3">
    <location>
        <begin position="106"/>
        <end position="234"/>
    </location>
</feature>
<sequence length="665" mass="74743">MMKKLFVLFIASLFQIAGITAQVKLSPLFSDNMILQRETNAPIWGKSDPNKNIEITTSWNNKKYTVSADAQGNWKISVETPAAGGPYTITISDGKPVKLNNVLIGEVWICSGQSNMEMQVEGWGKVTNYQQELVEAQNYPNIRLLQVERATSPQPLEDIKVAGNGWQVCSSKTVADFSAVGYFFGRDIHKYQNVPVGLINTSWGGTIIETWTSGEALATMPDYKEEIASIKKIPQSPEEREELFYENVELWKKDIEKIDKGFNNGQAVWASIQNDDSGWEQMNIPSIMQEQGLKGFNGIVWFRKTIDIPAKWEGKELTLNLGPIDDNDFTYFNGIQVGHTEGWMAQRSYKIPKELVTKGKAIISVRVMDTGGNGGIFGSPESINLQIADNDRLALAGPWKYKVSLNIKEIPRMPVNMTTEPNIPSFLFNAMLNPLIPYSIKGAIWYQGEGNTGQAYQYRELMPLMITDWRNRWGYDFPFYMVQLAAFTALQTEPVNSTWAELREAQTLTAQHLKNTGMAVTIDIGDAYDIHPKNKLDVGKRLALQARAKTYGEKIPHSGLMYHFYQIEDNKIRIFFRNSDGGLKAKDGEQLKGFTIAGTDHKFYWADAVIEGNTIVVSSPDVKLPLAVRYAWADNPICNLYNGAGLPASPFRTDDWQGITYGQKR</sequence>
<comment type="caution">
    <text evidence="4">The sequence shown here is derived from an EMBL/GenBank/DDBJ whole genome shotgun (WGS) entry which is preliminary data.</text>
</comment>
<keyword evidence="1 4" id="KW-0378">Hydrolase</keyword>
<feature type="signal peptide" evidence="2">
    <location>
        <begin position="1"/>
        <end position="21"/>
    </location>
</feature>
<dbReference type="SUPFAM" id="SSF52266">
    <property type="entry name" value="SGNH hydrolase"/>
    <property type="match status" value="1"/>
</dbReference>
<dbReference type="AlphaFoldDB" id="A0A840CLM0"/>
<dbReference type="Gene3D" id="3.40.50.1110">
    <property type="entry name" value="SGNH hydrolase"/>
    <property type="match status" value="2"/>
</dbReference>
<dbReference type="GO" id="GO:0005975">
    <property type="term" value="P:carbohydrate metabolic process"/>
    <property type="evidence" value="ECO:0007669"/>
    <property type="project" value="InterPro"/>
</dbReference>
<proteinExistence type="predicted"/>
<evidence type="ECO:0000259" key="3">
    <source>
        <dbReference type="Pfam" id="PF03629"/>
    </source>
</evidence>
<accession>A0A840CLM0</accession>
<keyword evidence="2" id="KW-0732">Signal</keyword>
<reference evidence="4 5" key="1">
    <citation type="submission" date="2020-08" db="EMBL/GenBank/DDBJ databases">
        <title>Genomic Encyclopedia of Type Strains, Phase IV (KMG-IV): sequencing the most valuable type-strain genomes for metagenomic binning, comparative biology and taxonomic classification.</title>
        <authorList>
            <person name="Goeker M."/>
        </authorList>
    </citation>
    <scope>NUCLEOTIDE SEQUENCE [LARGE SCALE GENOMIC DNA]</scope>
    <source>
        <strain evidence="4 5">DSM 104969</strain>
    </source>
</reference>
<dbReference type="InterPro" id="IPR036514">
    <property type="entry name" value="SGNH_hydro_sf"/>
</dbReference>
<dbReference type="InterPro" id="IPR008979">
    <property type="entry name" value="Galactose-bd-like_sf"/>
</dbReference>
<organism evidence="4 5">
    <name type="scientific">Dysgonomonas hofstadii</name>
    <dbReference type="NCBI Taxonomy" id="637886"/>
    <lineage>
        <taxon>Bacteria</taxon>
        <taxon>Pseudomonadati</taxon>
        <taxon>Bacteroidota</taxon>
        <taxon>Bacteroidia</taxon>
        <taxon>Bacteroidales</taxon>
        <taxon>Dysgonomonadaceae</taxon>
        <taxon>Dysgonomonas</taxon>
    </lineage>
</organism>
<evidence type="ECO:0000313" key="4">
    <source>
        <dbReference type="EMBL" id="MBB4034344.1"/>
    </source>
</evidence>
<dbReference type="InterPro" id="IPR013783">
    <property type="entry name" value="Ig-like_fold"/>
</dbReference>
<dbReference type="Pfam" id="PF03629">
    <property type="entry name" value="SASA"/>
    <property type="match status" value="2"/>
</dbReference>
<evidence type="ECO:0000313" key="5">
    <source>
        <dbReference type="Proteomes" id="UP000555103"/>
    </source>
</evidence>
<name>A0A840CLM0_9BACT</name>